<comment type="caution">
    <text evidence="1">The sequence shown here is derived from an EMBL/GenBank/DDBJ whole genome shotgun (WGS) entry which is preliminary data.</text>
</comment>
<proteinExistence type="predicted"/>
<sequence length="188" mass="22176">MIRSWGWWPWLSLESFFLTLKIAKALWDAAYDVYDFYRLHQAWEIEPFIDLNPKNHAHFRHMPSLEVNKFGIPLCPAGHLMVYNGFDKKRSRIKWRCPLVAGSKRLKREINCPGPCSSSPYGRTVYTKPHDDLRLFTQTPRNSLTWKKVYANRSASERSFKRAKVDYELERCRVRRRRPGSGAATSRL</sequence>
<dbReference type="PATRIC" id="fig|1122241.3.peg.1898"/>
<organism evidence="1 2">
    <name type="scientific">Moorella mulderi DSM 14980</name>
    <dbReference type="NCBI Taxonomy" id="1122241"/>
    <lineage>
        <taxon>Bacteria</taxon>
        <taxon>Bacillati</taxon>
        <taxon>Bacillota</taxon>
        <taxon>Clostridia</taxon>
        <taxon>Neomoorellales</taxon>
        <taxon>Neomoorellaceae</taxon>
        <taxon>Neomoorella</taxon>
    </lineage>
</organism>
<dbReference type="Proteomes" id="UP000075670">
    <property type="component" value="Unassembled WGS sequence"/>
</dbReference>
<dbReference type="RefSeq" id="WP_201786491.1">
    <property type="nucleotide sequence ID" value="NZ_LTBC01000005.1"/>
</dbReference>
<evidence type="ECO:0000313" key="2">
    <source>
        <dbReference type="Proteomes" id="UP000075670"/>
    </source>
</evidence>
<reference evidence="1 2" key="1">
    <citation type="submission" date="2016-02" db="EMBL/GenBank/DDBJ databases">
        <title>Genome sequence of Moorella mulderi DSM 14980.</title>
        <authorList>
            <person name="Poehlein A."/>
            <person name="Daniel R."/>
        </authorList>
    </citation>
    <scope>NUCLEOTIDE SEQUENCE [LARGE SCALE GENOMIC DNA]</scope>
    <source>
        <strain evidence="1 2">DSM 14980</strain>
    </source>
</reference>
<evidence type="ECO:0000313" key="1">
    <source>
        <dbReference type="EMBL" id="KYH32217.1"/>
    </source>
</evidence>
<dbReference type="AlphaFoldDB" id="A0A151AXT8"/>
<keyword evidence="2" id="KW-1185">Reference proteome</keyword>
<name>A0A151AXT8_9FIRM</name>
<gene>
    <name evidence="1" type="ORF">MOMUL_17920</name>
</gene>
<protein>
    <submittedName>
        <fullName evidence="1">Uncharacterized protein</fullName>
    </submittedName>
</protein>
<dbReference type="EMBL" id="LTBC01000005">
    <property type="protein sequence ID" value="KYH32217.1"/>
    <property type="molecule type" value="Genomic_DNA"/>
</dbReference>
<accession>A0A151AXT8</accession>